<reference evidence="6 7" key="1">
    <citation type="submission" date="2017-02" db="EMBL/GenBank/DDBJ databases">
        <title>Complete genome sequences of Mycobacterium kansasii strains isolated from rhesus macaques.</title>
        <authorList>
            <person name="Panda A."/>
            <person name="Nagaraj S."/>
            <person name="Zhao X."/>
            <person name="Tettelin H."/>
            <person name="Detolla L.J."/>
        </authorList>
    </citation>
    <scope>NUCLEOTIDE SEQUENCE [LARGE SCALE GENOMIC DNA]</scope>
    <source>
        <strain evidence="6 7">11-3469</strain>
    </source>
</reference>
<evidence type="ECO:0000313" key="5">
    <source>
        <dbReference type="EMBL" id="BCI87022.1"/>
    </source>
</evidence>
<dbReference type="InterPro" id="IPR058644">
    <property type="entry name" value="Mtb12-like_C"/>
</dbReference>
<feature type="chain" id="PRO_5038220916" evidence="3">
    <location>
        <begin position="26"/>
        <end position="101"/>
    </location>
</feature>
<evidence type="ECO:0000256" key="3">
    <source>
        <dbReference type="SAM" id="SignalP"/>
    </source>
</evidence>
<evidence type="ECO:0000313" key="8">
    <source>
        <dbReference type="Proteomes" id="UP000516380"/>
    </source>
</evidence>
<comment type="similarity">
    <text evidence="2">Belongs to the MTB12 family.</text>
</comment>
<evidence type="ECO:0000313" key="6">
    <source>
        <dbReference type="EMBL" id="OOK80946.1"/>
    </source>
</evidence>
<dbReference type="Proteomes" id="UP000188532">
    <property type="component" value="Unassembled WGS sequence"/>
</dbReference>
<reference evidence="5 8" key="2">
    <citation type="submission" date="2020-07" db="EMBL/GenBank/DDBJ databases">
        <title>Mycobacterium kansasii (former subtype) with zoonotic potential isolated from diseased indoor pet cat, Japan.</title>
        <authorList>
            <person name="Fukano H."/>
            <person name="Terazono T."/>
            <person name="Hoshino Y."/>
        </authorList>
    </citation>
    <scope>NUCLEOTIDE SEQUENCE [LARGE SCALE GENOMIC DNA]</scope>
    <source>
        <strain evidence="5 8">Kuro-I</strain>
    </source>
</reference>
<accession>A0A1V3XQA7</accession>
<name>A0A1V3XQA7_MYCKA</name>
<feature type="signal peptide" evidence="3">
    <location>
        <begin position="1"/>
        <end position="25"/>
    </location>
</feature>
<keyword evidence="1 3" id="KW-0732">Signal</keyword>
<organism evidence="6 7">
    <name type="scientific">Mycobacterium kansasii</name>
    <dbReference type="NCBI Taxonomy" id="1768"/>
    <lineage>
        <taxon>Bacteria</taxon>
        <taxon>Bacillati</taxon>
        <taxon>Actinomycetota</taxon>
        <taxon>Actinomycetes</taxon>
        <taxon>Mycobacteriales</taxon>
        <taxon>Mycobacteriaceae</taxon>
        <taxon>Mycobacterium</taxon>
    </lineage>
</organism>
<dbReference type="Proteomes" id="UP000516380">
    <property type="component" value="Chromosome"/>
</dbReference>
<proteinExistence type="inferred from homology"/>
<evidence type="ECO:0000313" key="7">
    <source>
        <dbReference type="Proteomes" id="UP000188532"/>
    </source>
</evidence>
<keyword evidence="8" id="KW-1185">Reference proteome</keyword>
<feature type="domain" description="Low molecular weight antigen MTB12-like C-terminal" evidence="4">
    <location>
        <begin position="59"/>
        <end position="93"/>
    </location>
</feature>
<sequence>MNTVKSVKGLIIGAAAVAAIGAAAAGVTSVASESSAVNQVLPVVFGAPMPQDPATAANLPTAAQLTSLLNSLADPSVSFANKSDLVEGVSAGPRRAWPTMS</sequence>
<protein>
    <submittedName>
        <fullName evidence="6">Low molecular weight antigen MTB12</fullName>
    </submittedName>
</protein>
<dbReference type="EMBL" id="AP023343">
    <property type="protein sequence ID" value="BCI87022.1"/>
    <property type="molecule type" value="Genomic_DNA"/>
</dbReference>
<dbReference type="AlphaFoldDB" id="A0A1V3XQA7"/>
<dbReference type="Pfam" id="PF26580">
    <property type="entry name" value="Mtb12_C"/>
    <property type="match status" value="1"/>
</dbReference>
<dbReference type="EMBL" id="MVBN01000002">
    <property type="protein sequence ID" value="OOK80946.1"/>
    <property type="molecule type" value="Genomic_DNA"/>
</dbReference>
<gene>
    <name evidence="6" type="ORF">BZL29_1711</name>
    <name evidence="5" type="ORF">NIIDMKKI_22280</name>
</gene>
<evidence type="ECO:0000256" key="1">
    <source>
        <dbReference type="ARBA" id="ARBA00022729"/>
    </source>
</evidence>
<evidence type="ECO:0000256" key="2">
    <source>
        <dbReference type="ARBA" id="ARBA00093774"/>
    </source>
</evidence>
<evidence type="ECO:0000259" key="4">
    <source>
        <dbReference type="Pfam" id="PF26580"/>
    </source>
</evidence>